<dbReference type="InterPro" id="IPR023994">
    <property type="entry name" value="NiFe-hyd_HybE"/>
</dbReference>
<name>A4U1J6_9PROT</name>
<dbReference type="NCBIfam" id="TIGR03993">
    <property type="entry name" value="hydrog_HybE"/>
    <property type="match status" value="1"/>
</dbReference>
<dbReference type="RefSeq" id="WP_106001835.1">
    <property type="nucleotide sequence ID" value="NZ_CP027527.1"/>
</dbReference>
<dbReference type="Gene3D" id="3.30.1460.40">
    <property type="entry name" value="[NiFe]-hydrogenase assembly chaperone, HybE"/>
    <property type="match status" value="1"/>
</dbReference>
<dbReference type="InterPro" id="IPR038530">
    <property type="entry name" value="NiFe-hyd_HybE_sf"/>
</dbReference>
<evidence type="ECO:0000313" key="1">
    <source>
        <dbReference type="EMBL" id="CAM76753.1"/>
    </source>
</evidence>
<dbReference type="EMBL" id="CU459003">
    <property type="protein sequence ID" value="CAM76753.1"/>
    <property type="molecule type" value="Genomic_DNA"/>
</dbReference>
<organism evidence="1">
    <name type="scientific">Magnetospirillum gryphiswaldense</name>
    <dbReference type="NCBI Taxonomy" id="55518"/>
    <lineage>
        <taxon>Bacteria</taxon>
        <taxon>Pseudomonadati</taxon>
        <taxon>Pseudomonadota</taxon>
        <taxon>Alphaproteobacteria</taxon>
        <taxon>Rhodospirillales</taxon>
        <taxon>Rhodospirillaceae</taxon>
        <taxon>Magnetospirillum</taxon>
    </lineage>
</organism>
<accession>A4U1J6</accession>
<reference evidence="1" key="1">
    <citation type="journal article" date="2007" name="J. Bacteriol.">
        <title>Comparative genome analysis of four magnetotactic bacteria reveals a complex set of group-specific genes implicated in magnetosome biomineralization and function.</title>
        <authorList>
            <person name="Richter M."/>
            <person name="Kube M."/>
            <person name="Bazylinski D.A."/>
            <person name="Lombardot T."/>
            <person name="Gloeckner F.O."/>
            <person name="Reinhardt R."/>
            <person name="Schueler D."/>
        </authorList>
    </citation>
    <scope>NUCLEOTIDE SEQUENCE</scope>
    <source>
        <strain evidence="1">MSR-1</strain>
    </source>
</reference>
<dbReference type="AlphaFoldDB" id="A4U1J6"/>
<dbReference type="Pfam" id="PF11939">
    <property type="entry name" value="NiFe-hyd_HybE"/>
    <property type="match status" value="1"/>
</dbReference>
<protein>
    <submittedName>
        <fullName evidence="1">Uncharacterized protein</fullName>
    </submittedName>
</protein>
<sequence>MYEPLTPQELARVNLLADIFTRIGDERMKDIGLYNHALQVEAVGFRPWEDDNGGKWLAGVLVTPWFMNFLLLPTMPEQLQGADVASKRRVEMPCGEVVFTIGEVEEIGLYLASSLYSPMGRFDVHAMAVTNAWAAVDKFFKVPEVEEPGGPVKP</sequence>
<gene>
    <name evidence="1" type="ORF">MGR_3106</name>
</gene>
<proteinExistence type="predicted"/>